<dbReference type="GO" id="GO:0005737">
    <property type="term" value="C:cytoplasm"/>
    <property type="evidence" value="ECO:0007669"/>
    <property type="project" value="UniProtKB-SubCell"/>
</dbReference>
<dbReference type="CDD" id="cd01215">
    <property type="entry name" value="PTB_Dab"/>
    <property type="match status" value="1"/>
</dbReference>
<dbReference type="PROSITE" id="PS01179">
    <property type="entry name" value="PID"/>
    <property type="match status" value="1"/>
</dbReference>
<feature type="compositionally biased region" description="Basic and acidic residues" evidence="6">
    <location>
        <begin position="65"/>
        <end position="81"/>
    </location>
</feature>
<dbReference type="SMART" id="SM00462">
    <property type="entry name" value="PTB"/>
    <property type="match status" value="1"/>
</dbReference>
<dbReference type="Proteomes" id="UP000807504">
    <property type="component" value="Unassembled WGS sequence"/>
</dbReference>
<feature type="region of interest" description="Disordered" evidence="6">
    <location>
        <begin position="1"/>
        <end position="27"/>
    </location>
</feature>
<reference evidence="8" key="2">
    <citation type="submission" date="2020-06" db="EMBL/GenBank/DDBJ databases">
        <authorList>
            <person name="Sheffer M."/>
        </authorList>
    </citation>
    <scope>NUCLEOTIDE SEQUENCE</scope>
</reference>
<evidence type="ECO:0000313" key="8">
    <source>
        <dbReference type="EMBL" id="KAF8794556.1"/>
    </source>
</evidence>
<feature type="region of interest" description="Disordered" evidence="6">
    <location>
        <begin position="648"/>
        <end position="742"/>
    </location>
</feature>
<keyword evidence="5" id="KW-0221">Differentiation</keyword>
<dbReference type="SUPFAM" id="SSF50729">
    <property type="entry name" value="PH domain-like"/>
    <property type="match status" value="1"/>
</dbReference>
<feature type="region of interest" description="Disordered" evidence="6">
    <location>
        <begin position="237"/>
        <end position="270"/>
    </location>
</feature>
<name>A0A8T0FUV9_ARGBR</name>
<proteinExistence type="predicted"/>
<accession>A0A8T0FUV9</accession>
<dbReference type="PANTHER" id="PTHR47695">
    <property type="entry name" value="PID DOMAIN-CONTAINING PROTEIN"/>
    <property type="match status" value="1"/>
</dbReference>
<feature type="compositionally biased region" description="Polar residues" evidence="6">
    <location>
        <begin position="649"/>
        <end position="696"/>
    </location>
</feature>
<protein>
    <submittedName>
        <fullName evidence="8">Protein disabled like protein</fullName>
    </submittedName>
</protein>
<dbReference type="GO" id="GO:0030154">
    <property type="term" value="P:cell differentiation"/>
    <property type="evidence" value="ECO:0007669"/>
    <property type="project" value="UniProtKB-KW"/>
</dbReference>
<evidence type="ECO:0000256" key="6">
    <source>
        <dbReference type="SAM" id="MobiDB-lite"/>
    </source>
</evidence>
<dbReference type="AlphaFoldDB" id="A0A8T0FUV9"/>
<feature type="compositionally biased region" description="Basic and acidic residues" evidence="6">
    <location>
        <begin position="89"/>
        <end position="103"/>
    </location>
</feature>
<dbReference type="InterPro" id="IPR048561">
    <property type="entry name" value="Dab_PTB"/>
</dbReference>
<evidence type="ECO:0000313" key="9">
    <source>
        <dbReference type="Proteomes" id="UP000807504"/>
    </source>
</evidence>
<evidence type="ECO:0000256" key="3">
    <source>
        <dbReference type="ARBA" id="ARBA00022490"/>
    </source>
</evidence>
<feature type="region of interest" description="Disordered" evidence="6">
    <location>
        <begin position="58"/>
        <end position="103"/>
    </location>
</feature>
<dbReference type="Pfam" id="PF00640">
    <property type="entry name" value="PID"/>
    <property type="match status" value="1"/>
</dbReference>
<feature type="domain" description="PID" evidence="7">
    <location>
        <begin position="104"/>
        <end position="233"/>
    </location>
</feature>
<comment type="subcellular location">
    <subcellularLocation>
        <location evidence="1">Cytoplasm</location>
    </subcellularLocation>
</comment>
<feature type="compositionally biased region" description="Low complexity" evidence="6">
    <location>
        <begin position="697"/>
        <end position="706"/>
    </location>
</feature>
<gene>
    <name evidence="8" type="ORF">HNY73_002527</name>
</gene>
<dbReference type="PANTHER" id="PTHR47695:SF3">
    <property type="entry name" value="PID DOMAIN-CONTAINING PROTEIN"/>
    <property type="match status" value="1"/>
</dbReference>
<feature type="compositionally biased region" description="Low complexity" evidence="6">
    <location>
        <begin position="731"/>
        <end position="742"/>
    </location>
</feature>
<evidence type="ECO:0000256" key="4">
    <source>
        <dbReference type="ARBA" id="ARBA00022553"/>
    </source>
</evidence>
<keyword evidence="2" id="KW-0217">Developmental protein</keyword>
<organism evidence="8 9">
    <name type="scientific">Argiope bruennichi</name>
    <name type="common">Wasp spider</name>
    <name type="synonym">Aranea bruennichi</name>
    <dbReference type="NCBI Taxonomy" id="94029"/>
    <lineage>
        <taxon>Eukaryota</taxon>
        <taxon>Metazoa</taxon>
        <taxon>Ecdysozoa</taxon>
        <taxon>Arthropoda</taxon>
        <taxon>Chelicerata</taxon>
        <taxon>Arachnida</taxon>
        <taxon>Araneae</taxon>
        <taxon>Araneomorphae</taxon>
        <taxon>Entelegynae</taxon>
        <taxon>Araneoidea</taxon>
        <taxon>Araneidae</taxon>
        <taxon>Argiope</taxon>
    </lineage>
</organism>
<reference evidence="8" key="1">
    <citation type="journal article" date="2020" name="bioRxiv">
        <title>Chromosome-level reference genome of the European wasp spider Argiope bruennichi: a resource for studies on range expansion and evolutionary adaptation.</title>
        <authorList>
            <person name="Sheffer M.M."/>
            <person name="Hoppe A."/>
            <person name="Krehenwinkel H."/>
            <person name="Uhl G."/>
            <person name="Kuss A.W."/>
            <person name="Jensen L."/>
            <person name="Jensen C."/>
            <person name="Gillespie R.G."/>
            <person name="Hoff K.J."/>
            <person name="Prost S."/>
        </authorList>
    </citation>
    <scope>NUCLEOTIDE SEQUENCE</scope>
</reference>
<keyword evidence="9" id="KW-1185">Reference proteome</keyword>
<evidence type="ECO:0000256" key="2">
    <source>
        <dbReference type="ARBA" id="ARBA00022473"/>
    </source>
</evidence>
<evidence type="ECO:0000259" key="7">
    <source>
        <dbReference type="PROSITE" id="PS01179"/>
    </source>
</evidence>
<dbReference type="EMBL" id="JABXBU010000002">
    <property type="protein sequence ID" value="KAF8794556.1"/>
    <property type="molecule type" value="Genomic_DNA"/>
</dbReference>
<evidence type="ECO:0000256" key="5">
    <source>
        <dbReference type="ARBA" id="ARBA00022782"/>
    </source>
</evidence>
<dbReference type="InterPro" id="IPR011993">
    <property type="entry name" value="PH-like_dom_sf"/>
</dbReference>
<dbReference type="InterPro" id="IPR006020">
    <property type="entry name" value="PTB/PI_dom"/>
</dbReference>
<dbReference type="Gene3D" id="2.30.29.30">
    <property type="entry name" value="Pleckstrin-homology domain (PH domain)/Phosphotyrosine-binding domain (PTB)"/>
    <property type="match status" value="1"/>
</dbReference>
<keyword evidence="4" id="KW-0597">Phosphoprotein</keyword>
<keyword evidence="3" id="KW-0963">Cytoplasm</keyword>
<sequence length="820" mass="90370">MCLGLGDPRTSKRLRGRKQAEKTGVTSSTAGVLFLSRISAMQDKETVDDAEEALTCKTDIISQTPEKKDEKQKESTKDGKFAFRKMKTPKKEKPDKNSPSKYEGDGVVFKAKLIGVESVSDPRGDKMCQEAMQRLKLNVKNTGPHKRKITISVSLQGIKIKDEKTGAVMYHHPVSLISFISQDISDARAFGYVFGSTSEPHQFIAIKTEKPAFHVVLALRDLFQTVLNHKQEEIQHVKEQTTEEPKATKADEIEKKEDQSVKAEEPIKVPEEAKPKDENIYFEVLLTEPRQVPEESLLVDNKEPTTTVDDLLGLQNEMDKLKEGINQMDTSIAAVAAFNTDVPLPEPDPFDTSFVLGPKRDSFPLPMPTPIPVPATTAPMTVVEDNLFAEQSGFGDKYAAFNAIDTIPSVFESPENNGEQNVADIKDLEEEITKKTAPAKPPRLSKSPDLSVFADLDPLGKDRPYKDKTEFFQDVKNPPKKVLNDLVDPNKEFPIVLPSVPSFPVDFENITPPSFVNSPASVPLSTTPLTTPMAYSLNGNGEKIPNPFESKNIPENNYYAPLSNGLVGFPMNGSSHVGKSPPLANQQLTVNCNLNMQQNTSSPIPIPSNQTGLIKERAFSNGSIGSPYSKSPLNYSTDSPVNSDYYIPNYNSSEGNSPTGFKNGLQQNHYTTNGENGHISPNGNTNLTKHNINSLLNNNTTNTQQNGVSRPRPRPSLNKGGSIPNGGRTVSSHSLSSDSSSDYEVISRENMQSIANVLLTNGHRLRAQSLCLESNNEFKLKLPGEKNIFAKQHDPFADDFFFSLPKKNSHLTNAEIPEYV</sequence>
<comment type="caution">
    <text evidence="8">The sequence shown here is derived from an EMBL/GenBank/DDBJ whole genome shotgun (WGS) entry which is preliminary data.</text>
</comment>
<evidence type="ECO:0000256" key="1">
    <source>
        <dbReference type="ARBA" id="ARBA00004496"/>
    </source>
</evidence>